<dbReference type="SUPFAM" id="SSF48008">
    <property type="entry name" value="GntR ligand-binding domain-like"/>
    <property type="match status" value="1"/>
</dbReference>
<dbReference type="Proteomes" id="UP001597286">
    <property type="component" value="Unassembled WGS sequence"/>
</dbReference>
<sequence>MAKSAADDPIRNLATRRAIAATRGEKVSRTVARLVARSIADDGLDPGATLPSEQEMAKNFGVGRASVREGLRLLEAQGLVTVRQGLGGGPSVAEPTGAAFGDTMSMYLQANDIRFAEVVEAVIEMEGLTAALAAGKVAAGDVDPDLLRALGPEDHDDASNREFIEQSLGFHDSLRQMAGNYPIALMASALAHLYSDRALGFHASEWSEMERGAFDEQHAEIARAVLAGDVTSARNLAVAHMRESVTMVLGENPTITQDRVDWK</sequence>
<evidence type="ECO:0000259" key="4">
    <source>
        <dbReference type="PROSITE" id="PS50949"/>
    </source>
</evidence>
<evidence type="ECO:0000313" key="5">
    <source>
        <dbReference type="EMBL" id="MFD1810979.1"/>
    </source>
</evidence>
<dbReference type="PRINTS" id="PR00035">
    <property type="entry name" value="HTHGNTR"/>
</dbReference>
<reference evidence="6" key="1">
    <citation type="journal article" date="2019" name="Int. J. Syst. Evol. Microbiol.">
        <title>The Global Catalogue of Microorganisms (GCM) 10K type strain sequencing project: providing services to taxonomists for standard genome sequencing and annotation.</title>
        <authorList>
            <consortium name="The Broad Institute Genomics Platform"/>
            <consortium name="The Broad Institute Genome Sequencing Center for Infectious Disease"/>
            <person name="Wu L."/>
            <person name="Ma J."/>
        </authorList>
    </citation>
    <scope>NUCLEOTIDE SEQUENCE [LARGE SCALE GENOMIC DNA]</scope>
    <source>
        <strain evidence="6">DT72</strain>
    </source>
</reference>
<dbReference type="CDD" id="cd07377">
    <property type="entry name" value="WHTH_GntR"/>
    <property type="match status" value="1"/>
</dbReference>
<gene>
    <name evidence="5" type="ORF">ACFSJG_02025</name>
</gene>
<dbReference type="Gene3D" id="1.20.120.530">
    <property type="entry name" value="GntR ligand-binding domain-like"/>
    <property type="match status" value="1"/>
</dbReference>
<dbReference type="PANTHER" id="PTHR43537:SF24">
    <property type="entry name" value="GLUCONATE OPERON TRANSCRIPTIONAL REPRESSOR"/>
    <property type="match status" value="1"/>
</dbReference>
<evidence type="ECO:0000256" key="1">
    <source>
        <dbReference type="ARBA" id="ARBA00023015"/>
    </source>
</evidence>
<keyword evidence="3" id="KW-0804">Transcription</keyword>
<evidence type="ECO:0000256" key="2">
    <source>
        <dbReference type="ARBA" id="ARBA00023125"/>
    </source>
</evidence>
<dbReference type="PANTHER" id="PTHR43537">
    <property type="entry name" value="TRANSCRIPTIONAL REGULATOR, GNTR FAMILY"/>
    <property type="match status" value="1"/>
</dbReference>
<dbReference type="InterPro" id="IPR011711">
    <property type="entry name" value="GntR_C"/>
</dbReference>
<dbReference type="SMART" id="SM00345">
    <property type="entry name" value="HTH_GNTR"/>
    <property type="match status" value="1"/>
</dbReference>
<evidence type="ECO:0000256" key="3">
    <source>
        <dbReference type="ARBA" id="ARBA00023163"/>
    </source>
</evidence>
<dbReference type="SUPFAM" id="SSF46785">
    <property type="entry name" value="Winged helix' DNA-binding domain"/>
    <property type="match status" value="1"/>
</dbReference>
<dbReference type="InterPro" id="IPR008920">
    <property type="entry name" value="TF_FadR/GntR_C"/>
</dbReference>
<keyword evidence="2" id="KW-0238">DNA-binding</keyword>
<accession>A0ABW4NZS1</accession>
<evidence type="ECO:0000313" key="6">
    <source>
        <dbReference type="Proteomes" id="UP001597286"/>
    </source>
</evidence>
<dbReference type="Pfam" id="PF07729">
    <property type="entry name" value="FCD"/>
    <property type="match status" value="1"/>
</dbReference>
<dbReference type="InterPro" id="IPR036390">
    <property type="entry name" value="WH_DNA-bd_sf"/>
</dbReference>
<dbReference type="InterPro" id="IPR036388">
    <property type="entry name" value="WH-like_DNA-bd_sf"/>
</dbReference>
<proteinExistence type="predicted"/>
<keyword evidence="6" id="KW-1185">Reference proteome</keyword>
<feature type="domain" description="HTH gntR-type" evidence="4">
    <location>
        <begin position="25"/>
        <end position="95"/>
    </location>
</feature>
<organism evidence="5 6">
    <name type="scientific">Rhodococcus gannanensis</name>
    <dbReference type="NCBI Taxonomy" id="1960308"/>
    <lineage>
        <taxon>Bacteria</taxon>
        <taxon>Bacillati</taxon>
        <taxon>Actinomycetota</taxon>
        <taxon>Actinomycetes</taxon>
        <taxon>Mycobacteriales</taxon>
        <taxon>Nocardiaceae</taxon>
        <taxon>Rhodococcus</taxon>
    </lineage>
</organism>
<dbReference type="Gene3D" id="1.10.10.10">
    <property type="entry name" value="Winged helix-like DNA-binding domain superfamily/Winged helix DNA-binding domain"/>
    <property type="match status" value="1"/>
</dbReference>
<dbReference type="InterPro" id="IPR000524">
    <property type="entry name" value="Tscrpt_reg_HTH_GntR"/>
</dbReference>
<dbReference type="PROSITE" id="PS50949">
    <property type="entry name" value="HTH_GNTR"/>
    <property type="match status" value="1"/>
</dbReference>
<protein>
    <submittedName>
        <fullName evidence="5">FadR/GntR family transcriptional regulator</fullName>
    </submittedName>
</protein>
<dbReference type="SMART" id="SM00895">
    <property type="entry name" value="FCD"/>
    <property type="match status" value="1"/>
</dbReference>
<keyword evidence="1" id="KW-0805">Transcription regulation</keyword>
<comment type="caution">
    <text evidence="5">The sequence shown here is derived from an EMBL/GenBank/DDBJ whole genome shotgun (WGS) entry which is preliminary data.</text>
</comment>
<dbReference type="EMBL" id="JBHUFB010000003">
    <property type="protein sequence ID" value="MFD1810979.1"/>
    <property type="molecule type" value="Genomic_DNA"/>
</dbReference>
<dbReference type="Pfam" id="PF00392">
    <property type="entry name" value="GntR"/>
    <property type="match status" value="1"/>
</dbReference>
<name>A0ABW4NZS1_9NOCA</name>